<reference evidence="3" key="1">
    <citation type="submission" date="2023-08" db="EMBL/GenBank/DDBJ databases">
        <title>The Comparative Genomic Analysis of Yersiniaceae from Polar Regions.</title>
        <authorList>
            <person name="Goncharov A."/>
            <person name="Aslanov B."/>
            <person name="Kolodzhieva V."/>
            <person name="Azarov D."/>
            <person name="Mochov A."/>
            <person name="Lebedeva E."/>
        </authorList>
    </citation>
    <scope>NUCLEOTIDE SEQUENCE</scope>
    <source>
        <strain evidence="3">Vf</strain>
    </source>
</reference>
<dbReference type="InterPro" id="IPR021696">
    <property type="entry name" value="DUF3279"/>
</dbReference>
<feature type="domain" description="DUF3279" evidence="1">
    <location>
        <begin position="94"/>
        <end position="122"/>
    </location>
</feature>
<dbReference type="Pfam" id="PF11682">
    <property type="entry name" value="Zn_ribbon_11"/>
    <property type="match status" value="1"/>
</dbReference>
<protein>
    <submittedName>
        <fullName evidence="3">Zinc ribbon protein</fullName>
    </submittedName>
</protein>
<dbReference type="AlphaFoldDB" id="A0AAJ2DB74"/>
<dbReference type="InterPro" id="IPR057150">
    <property type="entry name" value="DUF7828"/>
</dbReference>
<name>A0AAJ2DB74_SERFO</name>
<evidence type="ECO:0000259" key="2">
    <source>
        <dbReference type="Pfam" id="PF25165"/>
    </source>
</evidence>
<dbReference type="RefSeq" id="WP_309047621.1">
    <property type="nucleotide sequence ID" value="NZ_JAVIGA010000012.1"/>
</dbReference>
<dbReference type="Pfam" id="PF25165">
    <property type="entry name" value="DUF7828"/>
    <property type="match status" value="1"/>
</dbReference>
<accession>A0AAJ2DB74</accession>
<dbReference type="Proteomes" id="UP001224622">
    <property type="component" value="Unassembled WGS sequence"/>
</dbReference>
<feature type="domain" description="DUF7828" evidence="2">
    <location>
        <begin position="2"/>
        <end position="87"/>
    </location>
</feature>
<organism evidence="3 4">
    <name type="scientific">Serratia fonticola</name>
    <dbReference type="NCBI Taxonomy" id="47917"/>
    <lineage>
        <taxon>Bacteria</taxon>
        <taxon>Pseudomonadati</taxon>
        <taxon>Pseudomonadota</taxon>
        <taxon>Gammaproteobacteria</taxon>
        <taxon>Enterobacterales</taxon>
        <taxon>Yersiniaceae</taxon>
        <taxon>Serratia</taxon>
    </lineage>
</organism>
<gene>
    <name evidence="3" type="ORF">RDT67_13280</name>
</gene>
<dbReference type="EMBL" id="JAVIGA010000012">
    <property type="protein sequence ID" value="MDQ9127406.1"/>
    <property type="molecule type" value="Genomic_DNA"/>
</dbReference>
<evidence type="ECO:0000259" key="1">
    <source>
        <dbReference type="Pfam" id="PF11682"/>
    </source>
</evidence>
<evidence type="ECO:0000313" key="4">
    <source>
        <dbReference type="Proteomes" id="UP001224622"/>
    </source>
</evidence>
<proteinExistence type="predicted"/>
<comment type="caution">
    <text evidence="3">The sequence shown here is derived from an EMBL/GenBank/DDBJ whole genome shotgun (WGS) entry which is preliminary data.</text>
</comment>
<sequence length="131" mass="15255">MYAKSFMALDGNNRLTGARTAQSAPYDRYRCHLCDSAMTFHPEYHTERPWFEHQQNALTDRGRHCPYVKPARGEIRRIKILRRYVPDARPLVRKADWFCAGCNTGYYGERYCLICHTGEHSCHPQEVTVCG</sequence>
<evidence type="ECO:0000313" key="3">
    <source>
        <dbReference type="EMBL" id="MDQ9127406.1"/>
    </source>
</evidence>